<dbReference type="KEGG" id="masz:C9I28_13685"/>
<proteinExistence type="predicted"/>
<protein>
    <recommendedName>
        <fullName evidence="3">Type II secretion system protein</fullName>
    </recommendedName>
</protein>
<dbReference type="AlphaFoldDB" id="A0A2R4CAG9"/>
<organism evidence="1 2">
    <name type="scientific">Pseudoduganella armeniaca</name>
    <dbReference type="NCBI Taxonomy" id="2072590"/>
    <lineage>
        <taxon>Bacteria</taxon>
        <taxon>Pseudomonadati</taxon>
        <taxon>Pseudomonadota</taxon>
        <taxon>Betaproteobacteria</taxon>
        <taxon>Burkholderiales</taxon>
        <taxon>Oxalobacteraceae</taxon>
        <taxon>Telluria group</taxon>
        <taxon>Pseudoduganella</taxon>
    </lineage>
</organism>
<evidence type="ECO:0000313" key="2">
    <source>
        <dbReference type="Proteomes" id="UP000240505"/>
    </source>
</evidence>
<dbReference type="Proteomes" id="UP000240505">
    <property type="component" value="Chromosome"/>
</dbReference>
<evidence type="ECO:0000313" key="1">
    <source>
        <dbReference type="EMBL" id="AVR96626.1"/>
    </source>
</evidence>
<gene>
    <name evidence="1" type="ORF">C9I28_13685</name>
</gene>
<sequence>MRRAAGFTYLIMLAALAIFGIGLAALGQTWSEVSRREREQELLQVGAAYATAIAAYYRQAPGGTHRYPLSLDELVDDTRFVGTVRHLRRLYLDPVTRAPLEPLRDSAGFIVGVRSTSSARPLRRMRYQLPSGGSVAGERYADWQFVYAPPGAP</sequence>
<accession>A0A2R4CAG9</accession>
<keyword evidence="2" id="KW-1185">Reference proteome</keyword>
<reference evidence="1 2" key="1">
    <citation type="submission" date="2018-03" db="EMBL/GenBank/DDBJ databases">
        <title>Massilia armeniaca sp. nov., isolated from desert soil.</title>
        <authorList>
            <person name="Huang H."/>
            <person name="Ren M."/>
        </authorList>
    </citation>
    <scope>NUCLEOTIDE SEQUENCE [LARGE SCALE GENOMIC DNA]</scope>
    <source>
        <strain evidence="1 2">ZMN-3</strain>
    </source>
</reference>
<dbReference type="EMBL" id="CP028324">
    <property type="protein sequence ID" value="AVR96626.1"/>
    <property type="molecule type" value="Genomic_DNA"/>
</dbReference>
<evidence type="ECO:0008006" key="3">
    <source>
        <dbReference type="Google" id="ProtNLM"/>
    </source>
</evidence>
<name>A0A2R4CAG9_9BURK</name>